<dbReference type="RefSeq" id="WP_156220617.1">
    <property type="nucleotide sequence ID" value="NZ_WOFH01000014.1"/>
</dbReference>
<comment type="caution">
    <text evidence="2">The sequence shown here is derived from an EMBL/GenBank/DDBJ whole genome shotgun (WGS) entry which is preliminary data.</text>
</comment>
<evidence type="ECO:0000313" key="3">
    <source>
        <dbReference type="Proteomes" id="UP000432015"/>
    </source>
</evidence>
<gene>
    <name evidence="2" type="ORF">GNZ18_33365</name>
</gene>
<protein>
    <submittedName>
        <fullName evidence="2">Uncharacterized protein</fullName>
    </submittedName>
</protein>
<sequence length="143" mass="14959">MPAKTLDIRAYTPATAPPWAAEIVTAIRGGDLAKGSRLFREAASTSGIERAVYAVAAVVEPGAGQLTVGPGPLVYGNPLRTGYCWRCGTCLATFRRGGPAPTAGVNYKTAQSARGAAVKHDREAHGGRSTVHELSPRGRDLRC</sequence>
<keyword evidence="3" id="KW-1185">Reference proteome</keyword>
<evidence type="ECO:0000313" key="2">
    <source>
        <dbReference type="EMBL" id="MUN41446.1"/>
    </source>
</evidence>
<proteinExistence type="predicted"/>
<name>A0A7K1LB21_9ACTN</name>
<dbReference type="Proteomes" id="UP000432015">
    <property type="component" value="Unassembled WGS sequence"/>
</dbReference>
<accession>A0A7K1LB21</accession>
<reference evidence="2 3" key="1">
    <citation type="submission" date="2019-11" db="EMBL/GenBank/DDBJ databases">
        <authorList>
            <person name="Cao P."/>
        </authorList>
    </citation>
    <scope>NUCLEOTIDE SEQUENCE [LARGE SCALE GENOMIC DNA]</scope>
    <source>
        <strain evidence="2 3">NEAU-AAG5</strain>
    </source>
</reference>
<organism evidence="2 3">
    <name type="scientific">Actinomadura litoris</name>
    <dbReference type="NCBI Taxonomy" id="2678616"/>
    <lineage>
        <taxon>Bacteria</taxon>
        <taxon>Bacillati</taxon>
        <taxon>Actinomycetota</taxon>
        <taxon>Actinomycetes</taxon>
        <taxon>Streptosporangiales</taxon>
        <taxon>Thermomonosporaceae</taxon>
        <taxon>Actinomadura</taxon>
    </lineage>
</organism>
<evidence type="ECO:0000256" key="1">
    <source>
        <dbReference type="SAM" id="MobiDB-lite"/>
    </source>
</evidence>
<feature type="region of interest" description="Disordered" evidence="1">
    <location>
        <begin position="119"/>
        <end position="143"/>
    </location>
</feature>
<dbReference type="AlphaFoldDB" id="A0A7K1LB21"/>
<dbReference type="EMBL" id="WOFH01000014">
    <property type="protein sequence ID" value="MUN41446.1"/>
    <property type="molecule type" value="Genomic_DNA"/>
</dbReference>